<dbReference type="PROSITE" id="PS00077">
    <property type="entry name" value="COX1_CUB"/>
    <property type="match status" value="1"/>
</dbReference>
<dbReference type="GO" id="GO:0016020">
    <property type="term" value="C:membrane"/>
    <property type="evidence" value="ECO:0007669"/>
    <property type="project" value="UniProtKB-SubCell"/>
</dbReference>
<feature type="transmembrane region" description="Helical" evidence="6">
    <location>
        <begin position="175"/>
        <end position="202"/>
    </location>
</feature>
<evidence type="ECO:0000256" key="5">
    <source>
        <dbReference type="SAM" id="MobiDB-lite"/>
    </source>
</evidence>
<dbReference type="PANTHER" id="PTHR10422">
    <property type="entry name" value="CYTOCHROME C OXIDASE SUBUNIT 1"/>
    <property type="match status" value="1"/>
</dbReference>
<evidence type="ECO:0000313" key="8">
    <source>
        <dbReference type="EMBL" id="CAB4949815.1"/>
    </source>
</evidence>
<keyword evidence="2 6" id="KW-0812">Transmembrane</keyword>
<evidence type="ECO:0000256" key="3">
    <source>
        <dbReference type="ARBA" id="ARBA00022989"/>
    </source>
</evidence>
<feature type="region of interest" description="Disordered" evidence="5">
    <location>
        <begin position="1"/>
        <end position="20"/>
    </location>
</feature>
<keyword evidence="3 6" id="KW-1133">Transmembrane helix</keyword>
<feature type="transmembrane region" description="Helical" evidence="6">
    <location>
        <begin position="132"/>
        <end position="155"/>
    </location>
</feature>
<feature type="transmembrane region" description="Helical" evidence="6">
    <location>
        <begin position="452"/>
        <end position="471"/>
    </location>
</feature>
<dbReference type="InterPro" id="IPR023615">
    <property type="entry name" value="Cyt_c_Oxase_su1_BS"/>
</dbReference>
<evidence type="ECO:0000256" key="2">
    <source>
        <dbReference type="ARBA" id="ARBA00022692"/>
    </source>
</evidence>
<sequence length="656" mass="71865">MSTAVAVHEQKHVPQPRQVGKPGGFLRRTNAVTALVSGVVLAALFYVVTGAIVNAVTGGGQQNNLALPEGLQAQITMMYVGWILGFMGGIGAFAGPIRWFLGHDLTHADAEYMAGKDMGRKKFWKYTTDHKVVGIQYLVVMLVLFGFGGLLAMLIRTELGVTWAEVFNPNFYNSLIGTHGIVMIIAMIIAVSGPLGNFIVPLMCGARDMAFPRLNALSIWLLVAAVPPLISNLLMGGIRDGWTAYQPLANQAPVGMIGYQICIIVFAFSTGIASVNLITTIVAMRARGMTWSRVPIFVYGVMGSAIMGLVWFPMYQYSQILALSDRVLQTSFFTPATGGSVWLYENLFWLLGHPEVYVIVLPATAALLELMPVFLRKPLFSFKLAVAGIFGIVGLSAVVWVHHMYMTGWAPQANYPFMLSTELISIPFSFLLLVMLGTMWRGKPWARLPMMAVYAVIWNMVIGGITGVYLSDTPVDQYMHGSMFVVAHFHFMLMGAGLFGAMGAIAYWFPKMTSRYFDETYGKIGFWIAFAGFQITFFAMFVAGLQGMPRRVLQFDSAFNVANWVSTIGAYIIGIGMLVFLFALVISWRSGELAPGNPFGAHTLEAQTETPVPHENFPVLPVVTSDPYDFGVPDPYELEDEALMREAEGASKVGAP</sequence>
<reference evidence="8" key="1">
    <citation type="submission" date="2020-05" db="EMBL/GenBank/DDBJ databases">
        <authorList>
            <person name="Chiriac C."/>
            <person name="Salcher M."/>
            <person name="Ghai R."/>
            <person name="Kavagutti S V."/>
        </authorList>
    </citation>
    <scope>NUCLEOTIDE SEQUENCE</scope>
</reference>
<gene>
    <name evidence="8" type="ORF">UFOPK3773_01341</name>
</gene>
<dbReference type="GO" id="GO:0009060">
    <property type="term" value="P:aerobic respiration"/>
    <property type="evidence" value="ECO:0007669"/>
    <property type="project" value="InterPro"/>
</dbReference>
<accession>A0A6J7K2T3</accession>
<dbReference type="GO" id="GO:0004129">
    <property type="term" value="F:cytochrome-c oxidase activity"/>
    <property type="evidence" value="ECO:0007669"/>
    <property type="project" value="InterPro"/>
</dbReference>
<dbReference type="InterPro" id="IPR023616">
    <property type="entry name" value="Cyt_c_oxase-like_su1_dom"/>
</dbReference>
<feature type="transmembrane region" description="Helical" evidence="6">
    <location>
        <begin position="382"/>
        <end position="403"/>
    </location>
</feature>
<dbReference type="PROSITE" id="PS50855">
    <property type="entry name" value="COX1"/>
    <property type="match status" value="1"/>
</dbReference>
<dbReference type="GO" id="GO:0015990">
    <property type="term" value="P:electron transport coupled proton transport"/>
    <property type="evidence" value="ECO:0007669"/>
    <property type="project" value="TreeGrafter"/>
</dbReference>
<evidence type="ECO:0000256" key="4">
    <source>
        <dbReference type="ARBA" id="ARBA00023136"/>
    </source>
</evidence>
<feature type="transmembrane region" description="Helical" evidence="6">
    <location>
        <begin position="564"/>
        <end position="586"/>
    </location>
</feature>
<feature type="transmembrane region" description="Helical" evidence="6">
    <location>
        <begin position="214"/>
        <end position="237"/>
    </location>
</feature>
<feature type="transmembrane region" description="Helical" evidence="6">
    <location>
        <begin position="483"/>
        <end position="509"/>
    </location>
</feature>
<protein>
    <submittedName>
        <fullName evidence="8">Unannotated protein</fullName>
    </submittedName>
</protein>
<evidence type="ECO:0000259" key="7">
    <source>
        <dbReference type="PROSITE" id="PS50855"/>
    </source>
</evidence>
<proteinExistence type="predicted"/>
<dbReference type="GO" id="GO:0022904">
    <property type="term" value="P:respiratory electron transport chain"/>
    <property type="evidence" value="ECO:0007669"/>
    <property type="project" value="TreeGrafter"/>
</dbReference>
<dbReference type="InterPro" id="IPR036927">
    <property type="entry name" value="Cyt_c_oxase-like_su1_sf"/>
</dbReference>
<dbReference type="InterPro" id="IPR000883">
    <property type="entry name" value="Cyt_C_Oxase_1"/>
</dbReference>
<dbReference type="PRINTS" id="PR01165">
    <property type="entry name" value="CYCOXIDASEI"/>
</dbReference>
<organism evidence="8">
    <name type="scientific">freshwater metagenome</name>
    <dbReference type="NCBI Taxonomy" id="449393"/>
    <lineage>
        <taxon>unclassified sequences</taxon>
        <taxon>metagenomes</taxon>
        <taxon>ecological metagenomes</taxon>
    </lineage>
</organism>
<dbReference type="Gene3D" id="1.20.210.10">
    <property type="entry name" value="Cytochrome c oxidase-like, subunit I domain"/>
    <property type="match status" value="1"/>
</dbReference>
<dbReference type="PANTHER" id="PTHR10422:SF18">
    <property type="entry name" value="CYTOCHROME C OXIDASE SUBUNIT 1"/>
    <property type="match status" value="1"/>
</dbReference>
<evidence type="ECO:0000256" key="1">
    <source>
        <dbReference type="ARBA" id="ARBA00004141"/>
    </source>
</evidence>
<feature type="transmembrane region" description="Helical" evidence="6">
    <location>
        <begin position="257"/>
        <end position="284"/>
    </location>
</feature>
<feature type="transmembrane region" description="Helical" evidence="6">
    <location>
        <begin position="423"/>
        <end position="440"/>
    </location>
</feature>
<dbReference type="SUPFAM" id="SSF81442">
    <property type="entry name" value="Cytochrome c oxidase subunit I-like"/>
    <property type="match status" value="1"/>
</dbReference>
<feature type="transmembrane region" description="Helical" evidence="6">
    <location>
        <begin position="356"/>
        <end position="375"/>
    </location>
</feature>
<feature type="transmembrane region" description="Helical" evidence="6">
    <location>
        <begin position="31"/>
        <end position="53"/>
    </location>
</feature>
<feature type="transmembrane region" description="Helical" evidence="6">
    <location>
        <begin position="73"/>
        <end position="94"/>
    </location>
</feature>
<feature type="domain" description="Cytochrome oxidase subunit I profile" evidence="7">
    <location>
        <begin position="118"/>
        <end position="624"/>
    </location>
</feature>
<keyword evidence="4 6" id="KW-0472">Membrane</keyword>
<feature type="transmembrane region" description="Helical" evidence="6">
    <location>
        <begin position="521"/>
        <end position="544"/>
    </location>
</feature>
<comment type="subcellular location">
    <subcellularLocation>
        <location evidence="1">Membrane</location>
        <topology evidence="1">Multi-pass membrane protein</topology>
    </subcellularLocation>
</comment>
<dbReference type="AlphaFoldDB" id="A0A6J7K2T3"/>
<feature type="transmembrane region" description="Helical" evidence="6">
    <location>
        <begin position="296"/>
        <end position="314"/>
    </location>
</feature>
<evidence type="ECO:0000256" key="6">
    <source>
        <dbReference type="SAM" id="Phobius"/>
    </source>
</evidence>
<dbReference type="Pfam" id="PF00115">
    <property type="entry name" value="COX1"/>
    <property type="match status" value="1"/>
</dbReference>
<name>A0A6J7K2T3_9ZZZZ</name>
<dbReference type="EMBL" id="CAFBNF010000156">
    <property type="protein sequence ID" value="CAB4949815.1"/>
    <property type="molecule type" value="Genomic_DNA"/>
</dbReference>
<dbReference type="GO" id="GO:0020037">
    <property type="term" value="F:heme binding"/>
    <property type="evidence" value="ECO:0007669"/>
    <property type="project" value="InterPro"/>
</dbReference>